<evidence type="ECO:0000256" key="8">
    <source>
        <dbReference type="ARBA" id="ARBA00023002"/>
    </source>
</evidence>
<evidence type="ECO:0000256" key="11">
    <source>
        <dbReference type="PIRSR" id="PIRSR000098-2"/>
    </source>
</evidence>
<keyword evidence="11" id="KW-0521">NADP</keyword>
<dbReference type="InterPro" id="IPR002912">
    <property type="entry name" value="ACT_dom"/>
</dbReference>
<dbReference type="GO" id="GO:0009086">
    <property type="term" value="P:methionine biosynthetic process"/>
    <property type="evidence" value="ECO:0007669"/>
    <property type="project" value="UniProtKB-KW"/>
</dbReference>
<sequence length="428" mass="45038">MSDPLRLGIAGLGTVGTGVVKIIRQKASLLEDRAGRAVTLSAVSARSRDKDRGVNLSDYAWEDDPVALATRDDVDVFVELMGGSDGPAKAATEAALKAGKHVVTANKAMLAHNGQALAELAEKQGRSIRYEAAVAGGIPVIKSLMEGLAGNEITRVMGVMNGTCNYILTRMQATGQGYNALFEEADKLGFLEADPNLDVGGIDAGHKLAILSSIAFGTQVDFDAVELEGIQSITLEDINHAADMGYRIKLLGVAQLTGRGLEQRMSPCLVPASSPLGQLEGGTNMCVLEGDMVEQIVLRGPGAGEGPTASAVMGDVMDIARGVHLPTFGKPADKLEKVKPARAVTPAPYYLRMALEDKPGALAKVATVLGEAGISIDRMRQYRHDDSTAPVLVVTHKTTRSALDTALEAMSKLDVMAQSPVALRIETV</sequence>
<feature type="binding site" evidence="11">
    <location>
        <position position="107"/>
    </location>
    <ligand>
        <name>NADPH</name>
        <dbReference type="ChEBI" id="CHEBI:57783"/>
    </ligand>
</feature>
<keyword evidence="6" id="KW-0028">Amino-acid biosynthesis</keyword>
<dbReference type="CDD" id="cd04881">
    <property type="entry name" value="ACT_HSDH-Hom"/>
    <property type="match status" value="1"/>
</dbReference>
<keyword evidence="8" id="KW-0560">Oxidoreductase</keyword>
<evidence type="ECO:0000313" key="14">
    <source>
        <dbReference type="Proteomes" id="UP000564704"/>
    </source>
</evidence>
<name>A0A844D077_9RHOB</name>
<dbReference type="InterPro" id="IPR045865">
    <property type="entry name" value="ACT-like_dom_sf"/>
</dbReference>
<dbReference type="NCBIfam" id="NF004976">
    <property type="entry name" value="PRK06349.1"/>
    <property type="match status" value="1"/>
</dbReference>
<dbReference type="InterPro" id="IPR005106">
    <property type="entry name" value="Asp/hSer_DH_NAD-bd"/>
</dbReference>
<dbReference type="SUPFAM" id="SSF51735">
    <property type="entry name" value="NAD(P)-binding Rossmann-fold domains"/>
    <property type="match status" value="1"/>
</dbReference>
<proteinExistence type="inferred from homology"/>
<evidence type="ECO:0000256" key="7">
    <source>
        <dbReference type="ARBA" id="ARBA00022697"/>
    </source>
</evidence>
<dbReference type="EC" id="1.1.1.3" evidence="4"/>
<evidence type="ECO:0000256" key="3">
    <source>
        <dbReference type="ARBA" id="ARBA00006753"/>
    </source>
</evidence>
<gene>
    <name evidence="13" type="ORF">FDP25_03790</name>
</gene>
<evidence type="ECO:0000256" key="9">
    <source>
        <dbReference type="ARBA" id="ARBA00023167"/>
    </source>
</evidence>
<evidence type="ECO:0000313" key="13">
    <source>
        <dbReference type="EMBL" id="MRU14548.1"/>
    </source>
</evidence>
<evidence type="ECO:0000256" key="10">
    <source>
        <dbReference type="PIRSR" id="PIRSR000098-1"/>
    </source>
</evidence>
<dbReference type="OrthoDB" id="9808167at2"/>
<dbReference type="PIRSF" id="PIRSF000098">
    <property type="entry name" value="Homoser_dehydrog"/>
    <property type="match status" value="1"/>
</dbReference>
<feature type="binding site" evidence="11">
    <location>
        <begin position="10"/>
        <end position="17"/>
    </location>
    <ligand>
        <name>NADP(+)</name>
        <dbReference type="ChEBI" id="CHEBI:58349"/>
    </ligand>
</feature>
<comment type="pathway">
    <text evidence="2">Amino-acid biosynthesis; L-methionine biosynthesis via de novo pathway; L-homoserine from L-aspartate: step 3/3.</text>
</comment>
<organism evidence="13 14">
    <name type="scientific">Roseovarius bejariae</name>
    <dbReference type="NCBI Taxonomy" id="2576383"/>
    <lineage>
        <taxon>Bacteria</taxon>
        <taxon>Pseudomonadati</taxon>
        <taxon>Pseudomonadota</taxon>
        <taxon>Alphaproteobacteria</taxon>
        <taxon>Rhodobacterales</taxon>
        <taxon>Roseobacteraceae</taxon>
        <taxon>Roseovarius</taxon>
    </lineage>
</organism>
<dbReference type="PROSITE" id="PS51671">
    <property type="entry name" value="ACT"/>
    <property type="match status" value="1"/>
</dbReference>
<comment type="similarity">
    <text evidence="3">Belongs to the homoserine dehydrogenase family.</text>
</comment>
<dbReference type="Pfam" id="PF03447">
    <property type="entry name" value="NAD_binding_3"/>
    <property type="match status" value="1"/>
</dbReference>
<accession>A0A844D077</accession>
<dbReference type="AlphaFoldDB" id="A0A844D077"/>
<keyword evidence="14" id="KW-1185">Reference proteome</keyword>
<evidence type="ECO:0000256" key="2">
    <source>
        <dbReference type="ARBA" id="ARBA00005062"/>
    </source>
</evidence>
<dbReference type="Gene3D" id="3.30.360.10">
    <property type="entry name" value="Dihydrodipicolinate Reductase, domain 2"/>
    <property type="match status" value="1"/>
</dbReference>
<dbReference type="InterPro" id="IPR001342">
    <property type="entry name" value="HDH_cat"/>
</dbReference>
<comment type="pathway">
    <text evidence="1">Amino-acid biosynthesis; L-threonine biosynthesis; L-threonine from L-aspartate: step 3/5.</text>
</comment>
<feature type="binding site" evidence="11">
    <location>
        <position position="192"/>
    </location>
    <ligand>
        <name>L-homoserine</name>
        <dbReference type="ChEBI" id="CHEBI:57476"/>
    </ligand>
</feature>
<dbReference type="InterPro" id="IPR036291">
    <property type="entry name" value="NAD(P)-bd_dom_sf"/>
</dbReference>
<dbReference type="InterPro" id="IPR016204">
    <property type="entry name" value="HDH"/>
</dbReference>
<dbReference type="Proteomes" id="UP000564704">
    <property type="component" value="Unassembled WGS sequence"/>
</dbReference>
<evidence type="ECO:0000256" key="4">
    <source>
        <dbReference type="ARBA" id="ARBA00013213"/>
    </source>
</evidence>
<dbReference type="SUPFAM" id="SSF55347">
    <property type="entry name" value="Glyceraldehyde-3-phosphate dehydrogenase-like, C-terminal domain"/>
    <property type="match status" value="1"/>
</dbReference>
<evidence type="ECO:0000256" key="1">
    <source>
        <dbReference type="ARBA" id="ARBA00005056"/>
    </source>
</evidence>
<dbReference type="PANTHER" id="PTHR43331:SF1">
    <property type="entry name" value="HOMOSERINE DEHYDROGENASE"/>
    <property type="match status" value="1"/>
</dbReference>
<protein>
    <recommendedName>
        <fullName evidence="5">Homoserine dehydrogenase</fullName>
        <ecNumber evidence="4">1.1.1.3</ecNumber>
    </recommendedName>
</protein>
<feature type="domain" description="ACT" evidence="12">
    <location>
        <begin position="350"/>
        <end position="428"/>
    </location>
</feature>
<dbReference type="UniPathway" id="UPA00051">
    <property type="reaction ID" value="UER00465"/>
</dbReference>
<evidence type="ECO:0000256" key="5">
    <source>
        <dbReference type="ARBA" id="ARBA00013376"/>
    </source>
</evidence>
<feature type="active site" description="Proton donor" evidence="10">
    <location>
        <position position="207"/>
    </location>
</feature>
<dbReference type="Gene3D" id="3.40.50.720">
    <property type="entry name" value="NAD(P)-binding Rossmann-like Domain"/>
    <property type="match status" value="1"/>
</dbReference>
<dbReference type="RefSeq" id="WP_154149086.1">
    <property type="nucleotide sequence ID" value="NZ_SZWE01000001.1"/>
</dbReference>
<keyword evidence="7" id="KW-0791">Threonine biosynthesis</keyword>
<dbReference type="GO" id="GO:0050661">
    <property type="term" value="F:NADP binding"/>
    <property type="evidence" value="ECO:0007669"/>
    <property type="project" value="InterPro"/>
</dbReference>
<evidence type="ECO:0000259" key="12">
    <source>
        <dbReference type="PROSITE" id="PS51671"/>
    </source>
</evidence>
<dbReference type="Pfam" id="PF01842">
    <property type="entry name" value="ACT"/>
    <property type="match status" value="1"/>
</dbReference>
<dbReference type="SUPFAM" id="SSF55021">
    <property type="entry name" value="ACT-like"/>
    <property type="match status" value="1"/>
</dbReference>
<dbReference type="EMBL" id="SZWE01000001">
    <property type="protein sequence ID" value="MRU14548.1"/>
    <property type="molecule type" value="Genomic_DNA"/>
</dbReference>
<comment type="caution">
    <text evidence="13">The sequence shown here is derived from an EMBL/GenBank/DDBJ whole genome shotgun (WGS) entry which is preliminary data.</text>
</comment>
<dbReference type="GO" id="GO:0004412">
    <property type="term" value="F:homoserine dehydrogenase activity"/>
    <property type="evidence" value="ECO:0007669"/>
    <property type="project" value="UniProtKB-EC"/>
</dbReference>
<dbReference type="Pfam" id="PF00742">
    <property type="entry name" value="Homoserine_dh"/>
    <property type="match status" value="1"/>
</dbReference>
<dbReference type="FunFam" id="3.30.360.10:FF:000005">
    <property type="entry name" value="Homoserine dehydrogenase"/>
    <property type="match status" value="1"/>
</dbReference>
<dbReference type="Gene3D" id="3.30.70.260">
    <property type="match status" value="1"/>
</dbReference>
<reference evidence="13 14" key="1">
    <citation type="submission" date="2019-05" db="EMBL/GenBank/DDBJ databases">
        <title>Roseovarius bejariae sp. nov., a moderately halophylic bacterium isolated from a saline soil in Rambla Salada (Murcia).</title>
        <authorList>
            <person name="Castro D.J."/>
            <person name="Gomez-Altuve A."/>
            <person name="Reina J.C."/>
            <person name="Rodriguez M."/>
            <person name="Sampedro I."/>
            <person name="Llamas I."/>
            <person name="Martinez-Checa F."/>
        </authorList>
    </citation>
    <scope>NUCLEOTIDE SEQUENCE [LARGE SCALE GENOMIC DNA]</scope>
    <source>
        <strain evidence="13 14">A21</strain>
    </source>
</reference>
<dbReference type="GO" id="GO:0009088">
    <property type="term" value="P:threonine biosynthetic process"/>
    <property type="evidence" value="ECO:0007669"/>
    <property type="project" value="UniProtKB-UniPathway"/>
</dbReference>
<evidence type="ECO:0000256" key="6">
    <source>
        <dbReference type="ARBA" id="ARBA00022605"/>
    </source>
</evidence>
<dbReference type="PANTHER" id="PTHR43331">
    <property type="entry name" value="HOMOSERINE DEHYDROGENASE"/>
    <property type="match status" value="1"/>
</dbReference>
<keyword evidence="9" id="KW-0486">Methionine biosynthesis</keyword>
<dbReference type="UniPathway" id="UPA00050">
    <property type="reaction ID" value="UER00063"/>
</dbReference>